<evidence type="ECO:0000256" key="2">
    <source>
        <dbReference type="SAM" id="MobiDB-lite"/>
    </source>
</evidence>
<keyword evidence="4" id="KW-1185">Reference proteome</keyword>
<feature type="compositionally biased region" description="Low complexity" evidence="2">
    <location>
        <begin position="189"/>
        <end position="201"/>
    </location>
</feature>
<dbReference type="AlphaFoldDB" id="A0AAD9T1J5"/>
<feature type="compositionally biased region" description="Polar residues" evidence="2">
    <location>
        <begin position="816"/>
        <end position="828"/>
    </location>
</feature>
<evidence type="ECO:0000256" key="1">
    <source>
        <dbReference type="SAM" id="Coils"/>
    </source>
</evidence>
<feature type="region of interest" description="Disordered" evidence="2">
    <location>
        <begin position="803"/>
        <end position="828"/>
    </location>
</feature>
<feature type="region of interest" description="Disordered" evidence="2">
    <location>
        <begin position="116"/>
        <end position="340"/>
    </location>
</feature>
<comment type="caution">
    <text evidence="3">The sequence shown here is derived from an EMBL/GenBank/DDBJ whole genome shotgun (WGS) entry which is preliminary data.</text>
</comment>
<evidence type="ECO:0000313" key="4">
    <source>
        <dbReference type="Proteomes" id="UP001285354"/>
    </source>
</evidence>
<feature type="coiled-coil region" evidence="1">
    <location>
        <begin position="557"/>
        <end position="591"/>
    </location>
</feature>
<dbReference type="Proteomes" id="UP001285354">
    <property type="component" value="Unassembled WGS sequence"/>
</dbReference>
<protein>
    <submittedName>
        <fullName evidence="3">Uncharacterized protein</fullName>
    </submittedName>
</protein>
<feature type="compositionally biased region" description="Low complexity" evidence="2">
    <location>
        <begin position="38"/>
        <end position="49"/>
    </location>
</feature>
<gene>
    <name evidence="3" type="ORF">QTJ16_004049</name>
</gene>
<sequence>MADSAAKRRKTSPTKYIPIDAPATPSRIPVPRKDGPQSSSRRPSFTSPTKASLSRHHPQILKRPISSGMGGARPESRETALKDVFAKALGEDPFTGGAEPAAVKDKRDKMNAMSKMPENDSVAYDNPLAQISFRRGQSKGSGQEMLPVRPRKQSQSPNKRSGGMPMKLPVTDTLPDDFNPFEKKGLRRSPMSSSAEAPAAAVVQDFIPDNNLDPFRKTGLRRSPVTSTSLPESVLGKAPISTRAVDHVHRKSPVLQAESGITRSPTPLQLGETGSWRSSTPSRNLANESMKPPIRSQPVEISPRKSPFPSKAGLRRSPVISRALDTVEPPEQPQLEMQDANLTAPVKPATSPEVLFAERPIEVRSGGLQIETRQGVISGTVDPMPQTGMLFAESSNDNTEHIKPPSKVVGPDVLITPTEPPRRDGGPTQTTEEQGQESELSNLMRTSQKPELPRKDKAVQDLFIRTRRVEEPGLLPIQTQLGISDPVAITPPTGVHITPSKRARKAEVLAAKLKSSPLKSPDPPPEQPLESVLQPELKVELPKRRKSARFLVPEDPHASKKKARDDLLKEVQQLQADVALANRENERLRRRSDSRKKAVSIAPNPDEVQAMLLRSTSPDRPTIGSPKPKSIFKSINAFLPFRSRRKLAAAPMSDKPLPSHLPMTLNDPLPYLQAFSTLLYTSKISVLPSEPSPSDASSQFKDQPVFHRHVITASHPSGLFSIRFSMTVDTSTLNIAALDILRLDMNAEKELGTFIRARARPENVLGRDITVVCWAMSRWIEVSIQRARFWYVVVNELGTPEARAAASHKKRKRKLQSLQGEDSPATNASLADEIMDKGNWTRRQLSPYIGRSSLEICNHDVELRFEWKISFDWTGEVESVISASAQLPQTWQQADDRSSLKKVPDTFNRLVKERGPLGAVRATVGLLMPSA</sequence>
<keyword evidence="1" id="KW-0175">Coiled coil</keyword>
<feature type="region of interest" description="Disordered" evidence="2">
    <location>
        <begin position="397"/>
        <end position="457"/>
    </location>
</feature>
<evidence type="ECO:0000313" key="3">
    <source>
        <dbReference type="EMBL" id="KAK2626874.1"/>
    </source>
</evidence>
<feature type="compositionally biased region" description="Polar residues" evidence="2">
    <location>
        <begin position="438"/>
        <end position="449"/>
    </location>
</feature>
<feature type="compositionally biased region" description="Basic residues" evidence="2">
    <location>
        <begin position="806"/>
        <end position="815"/>
    </location>
</feature>
<organism evidence="3 4">
    <name type="scientific">Diplocarpon rosae</name>
    <dbReference type="NCBI Taxonomy" id="946125"/>
    <lineage>
        <taxon>Eukaryota</taxon>
        <taxon>Fungi</taxon>
        <taxon>Dikarya</taxon>
        <taxon>Ascomycota</taxon>
        <taxon>Pezizomycotina</taxon>
        <taxon>Leotiomycetes</taxon>
        <taxon>Helotiales</taxon>
        <taxon>Drepanopezizaceae</taxon>
        <taxon>Diplocarpon</taxon>
    </lineage>
</organism>
<accession>A0AAD9T1J5</accession>
<name>A0AAD9T1J5_9HELO</name>
<proteinExistence type="predicted"/>
<dbReference type="EMBL" id="JAUBYV010000005">
    <property type="protein sequence ID" value="KAK2626874.1"/>
    <property type="molecule type" value="Genomic_DNA"/>
</dbReference>
<feature type="region of interest" description="Disordered" evidence="2">
    <location>
        <begin position="509"/>
        <end position="538"/>
    </location>
</feature>
<feature type="compositionally biased region" description="Polar residues" evidence="2">
    <location>
        <begin position="275"/>
        <end position="287"/>
    </location>
</feature>
<feature type="region of interest" description="Disordered" evidence="2">
    <location>
        <begin position="1"/>
        <end position="79"/>
    </location>
</feature>
<reference evidence="3" key="1">
    <citation type="submission" date="2023-06" db="EMBL/GenBank/DDBJ databases">
        <title>Draft genome of Marssonina rosae.</title>
        <authorList>
            <person name="Cheng Q."/>
        </authorList>
    </citation>
    <scope>NUCLEOTIDE SEQUENCE</scope>
    <source>
        <strain evidence="3">R4</strain>
    </source>
</reference>